<feature type="region of interest" description="Disordered" evidence="1">
    <location>
        <begin position="210"/>
        <end position="236"/>
    </location>
</feature>
<keyword evidence="3" id="KW-1185">Reference proteome</keyword>
<sequence>MDPSQQARRSDAANQLPPPSYEKEEPRHELDSLFNYSFSPRGIKQLEHHLETFALRPEEKRVCKDFLDAAYRAFFVAGNHNDGKHEMYGTVRHENQICFESAGKTADALSARKVEKEAYANLLHDLMVTRDRVFDTATFSVTIDGHQHHCVLGNEDPKNILADVYVPSHLLMRYPEIRRPIAKAIQEVISSLGVAEVKFVKDKDRRNGVTYGSSSLCDSDNSPPEEHGDRPLIPPPAPNTSRYSVWGYSAAANPFVADAAYEPSPTMSYTGEHTLRSRSQLEGLLTSSNNKIRRLRAEIGPLTDEKDAAQWALKEALGREEQYKDMEMSFMMEEDSKEKEILRLKGEILDLKATAFPSLLPIPYALRTPSTPPQGGSASTSAASGGNEARGFGVKSHIVIRNKQLPLDTHQTLHFIARKHDRPEWEGAIAHFVNVRVAKDLSDAMIEDDDAAVELYRERAAAVRAAAAFVRN</sequence>
<feature type="region of interest" description="Disordered" evidence="1">
    <location>
        <begin position="1"/>
        <end position="27"/>
    </location>
</feature>
<gene>
    <name evidence="2" type="ORF">SCHPADRAFT_894560</name>
</gene>
<feature type="region of interest" description="Disordered" evidence="1">
    <location>
        <begin position="367"/>
        <end position="387"/>
    </location>
</feature>
<evidence type="ECO:0000313" key="3">
    <source>
        <dbReference type="Proteomes" id="UP000053477"/>
    </source>
</evidence>
<evidence type="ECO:0000256" key="1">
    <source>
        <dbReference type="SAM" id="MobiDB-lite"/>
    </source>
</evidence>
<dbReference type="Proteomes" id="UP000053477">
    <property type="component" value="Unassembled WGS sequence"/>
</dbReference>
<feature type="compositionally biased region" description="Low complexity" evidence="1">
    <location>
        <begin position="375"/>
        <end position="386"/>
    </location>
</feature>
<dbReference type="EMBL" id="KQ086132">
    <property type="protein sequence ID" value="KLO07568.1"/>
    <property type="molecule type" value="Genomic_DNA"/>
</dbReference>
<name>A0A0H2RDH5_9AGAM</name>
<dbReference type="AlphaFoldDB" id="A0A0H2RDH5"/>
<proteinExistence type="predicted"/>
<reference evidence="2 3" key="1">
    <citation type="submission" date="2015-04" db="EMBL/GenBank/DDBJ databases">
        <title>Complete genome sequence of Schizopora paradoxa KUC8140, a cosmopolitan wood degrader in East Asia.</title>
        <authorList>
            <consortium name="DOE Joint Genome Institute"/>
            <person name="Min B."/>
            <person name="Park H."/>
            <person name="Jang Y."/>
            <person name="Kim J.-J."/>
            <person name="Kim K.H."/>
            <person name="Pangilinan J."/>
            <person name="Lipzen A."/>
            <person name="Riley R."/>
            <person name="Grigoriev I.V."/>
            <person name="Spatafora J.W."/>
            <person name="Choi I.-G."/>
        </authorList>
    </citation>
    <scope>NUCLEOTIDE SEQUENCE [LARGE SCALE GENOMIC DNA]</scope>
    <source>
        <strain evidence="2 3">KUC8140</strain>
    </source>
</reference>
<feature type="compositionally biased region" description="Polar residues" evidence="1">
    <location>
        <begin position="210"/>
        <end position="222"/>
    </location>
</feature>
<protein>
    <submittedName>
        <fullName evidence="2">Uncharacterized protein</fullName>
    </submittedName>
</protein>
<evidence type="ECO:0000313" key="2">
    <source>
        <dbReference type="EMBL" id="KLO07568.1"/>
    </source>
</evidence>
<accession>A0A0H2RDH5</accession>
<dbReference type="InParanoid" id="A0A0H2RDH5"/>
<organism evidence="2 3">
    <name type="scientific">Schizopora paradoxa</name>
    <dbReference type="NCBI Taxonomy" id="27342"/>
    <lineage>
        <taxon>Eukaryota</taxon>
        <taxon>Fungi</taxon>
        <taxon>Dikarya</taxon>
        <taxon>Basidiomycota</taxon>
        <taxon>Agaricomycotina</taxon>
        <taxon>Agaricomycetes</taxon>
        <taxon>Hymenochaetales</taxon>
        <taxon>Schizoporaceae</taxon>
        <taxon>Schizopora</taxon>
    </lineage>
</organism>